<name>X6PEA9_RETFI</name>
<feature type="signal peptide" evidence="6">
    <location>
        <begin position="1"/>
        <end position="18"/>
    </location>
</feature>
<sequence>MKAYYFVFSALLLNLALGEPTKVAVGIYFESCCPDSQDFIVESFTPAYNTPGFTDIASIEMVPYGFEQYNESNGGTYMYTCQHGPNECLGQRIESCVIDLEQYNAAAYIPFIMNLEIKLNAIGCYDEATCCDPTPYAQTVANDLDMDWDAISACVDSTQGDDAVLYQAQLTQQLSPSLSVMVVYPVYIIYMHIYI</sequence>
<reference evidence="7 8" key="1">
    <citation type="journal article" date="2013" name="Curr. Biol.">
        <title>The Genome of the Foraminiferan Reticulomyxa filosa.</title>
        <authorList>
            <person name="Glockner G."/>
            <person name="Hulsmann N."/>
            <person name="Schleicher M."/>
            <person name="Noegel A.A."/>
            <person name="Eichinger L."/>
            <person name="Gallinger C."/>
            <person name="Pawlowski J."/>
            <person name="Sierra R."/>
            <person name="Euteneuer U."/>
            <person name="Pillet L."/>
            <person name="Moustafa A."/>
            <person name="Platzer M."/>
            <person name="Groth M."/>
            <person name="Szafranski K."/>
            <person name="Schliwa M."/>
        </authorList>
    </citation>
    <scope>NUCLEOTIDE SEQUENCE [LARGE SCALE GENOMIC DNA]</scope>
</reference>
<evidence type="ECO:0000313" key="8">
    <source>
        <dbReference type="Proteomes" id="UP000023152"/>
    </source>
</evidence>
<keyword evidence="8" id="KW-1185">Reference proteome</keyword>
<dbReference type="PANTHER" id="PTHR13234:SF8">
    <property type="entry name" value="GAMMA-INTERFERON-INDUCIBLE LYSOSOMAL THIOL REDUCTASE"/>
    <property type="match status" value="1"/>
</dbReference>
<comment type="caution">
    <text evidence="7">The sequence shown here is derived from an EMBL/GenBank/DDBJ whole genome shotgun (WGS) entry which is preliminary data.</text>
</comment>
<comment type="similarity">
    <text evidence="2">Belongs to the GILT family.</text>
</comment>
<dbReference type="EMBL" id="ASPP01000220">
    <property type="protein sequence ID" value="ETO36840.1"/>
    <property type="molecule type" value="Genomic_DNA"/>
</dbReference>
<dbReference type="Pfam" id="PF03227">
    <property type="entry name" value="GILT"/>
    <property type="match status" value="1"/>
</dbReference>
<dbReference type="GO" id="GO:0016671">
    <property type="term" value="F:oxidoreductase activity, acting on a sulfur group of donors, disulfide as acceptor"/>
    <property type="evidence" value="ECO:0007669"/>
    <property type="project" value="InterPro"/>
</dbReference>
<proteinExistence type="inferred from homology"/>
<evidence type="ECO:0000256" key="2">
    <source>
        <dbReference type="ARBA" id="ARBA00005679"/>
    </source>
</evidence>
<dbReference type="InterPro" id="IPR004911">
    <property type="entry name" value="Interferon-induced_GILT"/>
</dbReference>
<dbReference type="Proteomes" id="UP000023152">
    <property type="component" value="Unassembled WGS sequence"/>
</dbReference>
<evidence type="ECO:0000256" key="6">
    <source>
        <dbReference type="SAM" id="SignalP"/>
    </source>
</evidence>
<organism evidence="7 8">
    <name type="scientific">Reticulomyxa filosa</name>
    <dbReference type="NCBI Taxonomy" id="46433"/>
    <lineage>
        <taxon>Eukaryota</taxon>
        <taxon>Sar</taxon>
        <taxon>Rhizaria</taxon>
        <taxon>Retaria</taxon>
        <taxon>Foraminifera</taxon>
        <taxon>Monothalamids</taxon>
        <taxon>Reticulomyxidae</taxon>
        <taxon>Reticulomyxa</taxon>
    </lineage>
</organism>
<accession>X6PEA9</accession>
<evidence type="ECO:0000313" key="7">
    <source>
        <dbReference type="EMBL" id="ETO36840.1"/>
    </source>
</evidence>
<keyword evidence="5" id="KW-0325">Glycoprotein</keyword>
<feature type="chain" id="PRO_5004976607" description="Gamma-interferon-inducible lysosomal thiol reductase" evidence="6">
    <location>
        <begin position="19"/>
        <end position="195"/>
    </location>
</feature>
<dbReference type="PANTHER" id="PTHR13234">
    <property type="entry name" value="GAMMA-INTERFERON INDUCIBLE LYSOSOMAL THIOL REDUCTASE GILT"/>
    <property type="match status" value="1"/>
</dbReference>
<evidence type="ECO:0000256" key="5">
    <source>
        <dbReference type="ARBA" id="ARBA00023180"/>
    </source>
</evidence>
<keyword evidence="4 6" id="KW-0732">Signal</keyword>
<evidence type="ECO:0000256" key="1">
    <source>
        <dbReference type="ARBA" id="ARBA00004613"/>
    </source>
</evidence>
<dbReference type="GO" id="GO:0005576">
    <property type="term" value="C:extracellular region"/>
    <property type="evidence" value="ECO:0007669"/>
    <property type="project" value="UniProtKB-SubCell"/>
</dbReference>
<gene>
    <name evidence="7" type="ORF">RFI_00221</name>
</gene>
<comment type="subcellular location">
    <subcellularLocation>
        <location evidence="1">Secreted</location>
    </subcellularLocation>
</comment>
<evidence type="ECO:0008006" key="9">
    <source>
        <dbReference type="Google" id="ProtNLM"/>
    </source>
</evidence>
<dbReference type="OrthoDB" id="958254at2759"/>
<dbReference type="AlphaFoldDB" id="X6PEA9"/>
<protein>
    <recommendedName>
        <fullName evidence="9">Gamma-interferon-inducible lysosomal thiol reductase</fullName>
    </recommendedName>
</protein>
<evidence type="ECO:0000256" key="3">
    <source>
        <dbReference type="ARBA" id="ARBA00022525"/>
    </source>
</evidence>
<evidence type="ECO:0000256" key="4">
    <source>
        <dbReference type="ARBA" id="ARBA00022729"/>
    </source>
</evidence>
<keyword evidence="3" id="KW-0964">Secreted</keyword>